<evidence type="ECO:0000313" key="1">
    <source>
        <dbReference type="EMBL" id="MDN3492102.1"/>
    </source>
</evidence>
<name>A0ABT7ZSV5_9FLAO</name>
<proteinExistence type="predicted"/>
<sequence>MKLNLQYRIALLFLLIPVISLANVGKTLIKTTEEKRIKKMFNVAPDVTLNVNNSYGSVDVITWENNRIEFDILIKVTGNDSEKIQDKLDEITVVFSASTDVITAITKIRETKSSWWIWGKNNNLQLNIKYVIKMPISGNVDLTQDYGSINLDRLDGVAKISCDYGKITTKELMADHNDIRFDYSSNCYFEYIKSGKITADYSGFTVAKTKDLNIKADYTKSIVEVAENVSYNCDYGSLKIDNINNFSGNGDYLALRLGNVFKNVELKANYGSVKIDRMASKANNIDINADFTGITIGHDSAYNFDFNIALEYASLRESDGFNFTNKEIDHTEKKYEGYHGSKNSGNLIKINSEYGSVTFKKN</sequence>
<comment type="caution">
    <text evidence="1">The sequence shown here is derived from an EMBL/GenBank/DDBJ whole genome shotgun (WGS) entry which is preliminary data.</text>
</comment>
<organism evidence="1 2">
    <name type="scientific">Winogradskyella bathintestinalis</name>
    <dbReference type="NCBI Taxonomy" id="3035208"/>
    <lineage>
        <taxon>Bacteria</taxon>
        <taxon>Pseudomonadati</taxon>
        <taxon>Bacteroidota</taxon>
        <taxon>Flavobacteriia</taxon>
        <taxon>Flavobacteriales</taxon>
        <taxon>Flavobacteriaceae</taxon>
        <taxon>Winogradskyella</taxon>
    </lineage>
</organism>
<reference evidence="1 2" key="1">
    <citation type="journal article" date="2023" name="Int. J. Syst. Evol. Microbiol.">
        <title>Winogradskyella bathintestinalis sp. nov., isolated from the intestine of the deep-sea loosejaw dragonfish, Malacosteus niger.</title>
        <authorList>
            <person name="Uniacke-Lowe S."/>
            <person name="Johnson C.N."/>
            <person name="Stanton C."/>
            <person name="Hill C."/>
            <person name="Ross P."/>
        </authorList>
    </citation>
    <scope>NUCLEOTIDE SEQUENCE [LARGE SCALE GENOMIC DNA]</scope>
    <source>
        <strain evidence="1 2">APC 3343</strain>
    </source>
</reference>
<protein>
    <recommendedName>
        <fullName evidence="3">Adhesin domain-containing protein</fullName>
    </recommendedName>
</protein>
<dbReference type="Proteomes" id="UP001231197">
    <property type="component" value="Unassembled WGS sequence"/>
</dbReference>
<evidence type="ECO:0008006" key="3">
    <source>
        <dbReference type="Google" id="ProtNLM"/>
    </source>
</evidence>
<gene>
    <name evidence="1" type="ORF">QMA06_05180</name>
</gene>
<evidence type="ECO:0000313" key="2">
    <source>
        <dbReference type="Proteomes" id="UP001231197"/>
    </source>
</evidence>
<dbReference type="EMBL" id="JASDDK010000002">
    <property type="protein sequence ID" value="MDN3492102.1"/>
    <property type="molecule type" value="Genomic_DNA"/>
</dbReference>
<keyword evidence="2" id="KW-1185">Reference proteome</keyword>
<accession>A0ABT7ZSV5</accession>
<dbReference type="RefSeq" id="WP_290205813.1">
    <property type="nucleotide sequence ID" value="NZ_JASDDK010000002.1"/>
</dbReference>